<reference evidence="11" key="1">
    <citation type="journal article" date="2020" name="Nat. Ecol. Evol.">
        <title>Deeply conserved synteny resolves early events in vertebrate evolution.</title>
        <authorList>
            <person name="Simakov O."/>
            <person name="Marletaz F."/>
            <person name="Yue J.X."/>
            <person name="O'Connell B."/>
            <person name="Jenkins J."/>
            <person name="Brandt A."/>
            <person name="Calef R."/>
            <person name="Tung C.H."/>
            <person name="Huang T.K."/>
            <person name="Schmutz J."/>
            <person name="Satoh N."/>
            <person name="Yu J.K."/>
            <person name="Putnam N.H."/>
            <person name="Green R.E."/>
            <person name="Rokhsar D.S."/>
        </authorList>
    </citation>
    <scope>NUCLEOTIDE SEQUENCE [LARGE SCALE GENOMIC DNA]</scope>
    <source>
        <strain evidence="11">S238N-H82</strain>
    </source>
</reference>
<dbReference type="KEGG" id="bfo:118426846"/>
<evidence type="ECO:0000256" key="1">
    <source>
        <dbReference type="ARBA" id="ARBA00004613"/>
    </source>
</evidence>
<dbReference type="InterPro" id="IPR002172">
    <property type="entry name" value="LDrepeatLR_classA_rpt"/>
</dbReference>
<feature type="compositionally biased region" description="Low complexity" evidence="9">
    <location>
        <begin position="68"/>
        <end position="94"/>
    </location>
</feature>
<dbReference type="RefSeq" id="XP_035692294.1">
    <property type="nucleotide sequence ID" value="XM_035836401.1"/>
</dbReference>
<dbReference type="SUPFAM" id="SSF82895">
    <property type="entry name" value="TSP-1 type 1 repeat"/>
    <property type="match status" value="20"/>
</dbReference>
<evidence type="ECO:0000256" key="7">
    <source>
        <dbReference type="ARBA" id="ARBA00023180"/>
    </source>
</evidence>
<evidence type="ECO:0000256" key="3">
    <source>
        <dbReference type="ARBA" id="ARBA00022536"/>
    </source>
</evidence>
<evidence type="ECO:0000256" key="2">
    <source>
        <dbReference type="ARBA" id="ARBA00022525"/>
    </source>
</evidence>
<feature type="compositionally biased region" description="Low complexity" evidence="9">
    <location>
        <begin position="575"/>
        <end position="601"/>
    </location>
</feature>
<keyword evidence="3" id="KW-0245">EGF-like domain</keyword>
<feature type="compositionally biased region" description="Low complexity" evidence="9">
    <location>
        <begin position="653"/>
        <end position="679"/>
    </location>
</feature>
<feature type="compositionally biased region" description="Low complexity" evidence="9">
    <location>
        <begin position="302"/>
        <end position="328"/>
    </location>
</feature>
<dbReference type="PANTHER" id="PTHR22906:SF43">
    <property type="entry name" value="PROPERDIN"/>
    <property type="match status" value="1"/>
</dbReference>
<feature type="compositionally biased region" description="Low complexity" evidence="9">
    <location>
        <begin position="848"/>
        <end position="874"/>
    </location>
</feature>
<dbReference type="InterPro" id="IPR036084">
    <property type="entry name" value="Ser_inhib-like_sf"/>
</dbReference>
<feature type="compositionally biased region" description="Low complexity" evidence="9">
    <location>
        <begin position="146"/>
        <end position="172"/>
    </location>
</feature>
<dbReference type="SMART" id="SM00215">
    <property type="entry name" value="VWC_out"/>
    <property type="match status" value="5"/>
</dbReference>
<dbReference type="Pfam" id="PF00090">
    <property type="entry name" value="TSP_1"/>
    <property type="match status" value="19"/>
</dbReference>
<dbReference type="InterPro" id="IPR036055">
    <property type="entry name" value="LDL_receptor-like_sf"/>
</dbReference>
<evidence type="ECO:0000313" key="11">
    <source>
        <dbReference type="Proteomes" id="UP000001554"/>
    </source>
</evidence>
<keyword evidence="11" id="KW-1185">Reference proteome</keyword>
<keyword evidence="4" id="KW-0732">Signal</keyword>
<dbReference type="SMART" id="SM00192">
    <property type="entry name" value="LDLa"/>
    <property type="match status" value="1"/>
</dbReference>
<dbReference type="FunFam" id="2.20.100.10:FF:000001">
    <property type="entry name" value="semaphorin-5A isoform X1"/>
    <property type="match status" value="12"/>
</dbReference>
<feature type="compositionally biased region" description="Low complexity" evidence="9">
    <location>
        <begin position="965"/>
        <end position="991"/>
    </location>
</feature>
<accession>A0A9J7M2X8</accession>
<dbReference type="CDD" id="cd00112">
    <property type="entry name" value="LDLa"/>
    <property type="match status" value="1"/>
</dbReference>
<dbReference type="SUPFAM" id="SSF57424">
    <property type="entry name" value="LDL receptor-like module"/>
    <property type="match status" value="1"/>
</dbReference>
<dbReference type="Proteomes" id="UP000001554">
    <property type="component" value="Chromosome 1"/>
</dbReference>
<feature type="compositionally biased region" description="Low complexity" evidence="9">
    <location>
        <begin position="185"/>
        <end position="211"/>
    </location>
</feature>
<keyword evidence="2" id="KW-0964">Secreted</keyword>
<feature type="compositionally biased region" description="Low complexity" evidence="9">
    <location>
        <begin position="497"/>
        <end position="523"/>
    </location>
</feature>
<feature type="compositionally biased region" description="Low complexity" evidence="9">
    <location>
        <begin position="887"/>
        <end position="913"/>
    </location>
</feature>
<dbReference type="CDD" id="cd19941">
    <property type="entry name" value="TIL"/>
    <property type="match status" value="7"/>
</dbReference>
<reference evidence="12" key="2">
    <citation type="submission" date="2025-08" db="UniProtKB">
        <authorList>
            <consortium name="RefSeq"/>
        </authorList>
    </citation>
    <scope>IDENTIFICATION</scope>
    <source>
        <strain evidence="12">S238N-H82</strain>
        <tissue evidence="12">Testes</tissue>
    </source>
</reference>
<feature type="compositionally biased region" description="Low complexity" evidence="9">
    <location>
        <begin position="380"/>
        <end position="406"/>
    </location>
</feature>
<dbReference type="OrthoDB" id="6262482at2759"/>
<dbReference type="Pfam" id="PF01826">
    <property type="entry name" value="TIL"/>
    <property type="match status" value="5"/>
</dbReference>
<dbReference type="InterPro" id="IPR036383">
    <property type="entry name" value="TSP1_rpt_sf"/>
</dbReference>
<feature type="domain" description="VWFC" evidence="10">
    <location>
        <begin position="1245"/>
        <end position="1299"/>
    </location>
</feature>
<dbReference type="InterPro" id="IPR002919">
    <property type="entry name" value="TIL_dom"/>
</dbReference>
<dbReference type="PROSITE" id="PS50092">
    <property type="entry name" value="TSP1"/>
    <property type="match status" value="21"/>
</dbReference>
<dbReference type="SUPFAM" id="SSF57567">
    <property type="entry name" value="Serine protease inhibitors"/>
    <property type="match status" value="7"/>
</dbReference>
<dbReference type="FunFam" id="2.20.100.10:FF:000002">
    <property type="entry name" value="Unc-5 netrin receptor C"/>
    <property type="match status" value="2"/>
</dbReference>
<feature type="compositionally biased region" description="Low complexity" evidence="9">
    <location>
        <begin position="341"/>
        <end position="367"/>
    </location>
</feature>
<comment type="caution">
    <text evidence="8">Lacks conserved residue(s) required for the propagation of feature annotation.</text>
</comment>
<evidence type="ECO:0000256" key="9">
    <source>
        <dbReference type="SAM" id="MobiDB-lite"/>
    </source>
</evidence>
<feature type="disulfide bond" evidence="8">
    <location>
        <begin position="1052"/>
        <end position="1067"/>
    </location>
</feature>
<gene>
    <name evidence="12" type="primary">LOC118426846</name>
</gene>
<name>A0A9J7M2X8_BRAFL</name>
<keyword evidence="6 8" id="KW-1015">Disulfide bond</keyword>
<dbReference type="InterPro" id="IPR001007">
    <property type="entry name" value="VWF_dom"/>
</dbReference>
<feature type="compositionally biased region" description="Low complexity" evidence="9">
    <location>
        <begin position="224"/>
        <end position="250"/>
    </location>
</feature>
<keyword evidence="7" id="KW-0325">Glycoprotein</keyword>
<evidence type="ECO:0000256" key="4">
    <source>
        <dbReference type="ARBA" id="ARBA00022729"/>
    </source>
</evidence>
<feature type="compositionally biased region" description="Low complexity" evidence="9">
    <location>
        <begin position="107"/>
        <end position="133"/>
    </location>
</feature>
<feature type="compositionally biased region" description="Low complexity" evidence="9">
    <location>
        <begin position="809"/>
        <end position="835"/>
    </location>
</feature>
<feature type="compositionally biased region" description="Low complexity" evidence="9">
    <location>
        <begin position="536"/>
        <end position="562"/>
    </location>
</feature>
<dbReference type="PROSITE" id="PS50068">
    <property type="entry name" value="LDLRA_2"/>
    <property type="match status" value="1"/>
</dbReference>
<evidence type="ECO:0000256" key="6">
    <source>
        <dbReference type="ARBA" id="ARBA00023157"/>
    </source>
</evidence>
<dbReference type="Gene3D" id="2.20.100.10">
    <property type="entry name" value="Thrombospondin type-1 (TSP1) repeat"/>
    <property type="match status" value="20"/>
</dbReference>
<dbReference type="Pfam" id="PF00057">
    <property type="entry name" value="Ldl_recept_a"/>
    <property type="match status" value="1"/>
</dbReference>
<feature type="disulfide bond" evidence="8">
    <location>
        <begin position="1040"/>
        <end position="1058"/>
    </location>
</feature>
<feature type="compositionally biased region" description="Low complexity" evidence="9">
    <location>
        <begin position="419"/>
        <end position="445"/>
    </location>
</feature>
<evidence type="ECO:0000256" key="8">
    <source>
        <dbReference type="PROSITE-ProRule" id="PRU00124"/>
    </source>
</evidence>
<dbReference type="Pfam" id="PF19028">
    <property type="entry name" value="TSP1_spondin"/>
    <property type="match status" value="1"/>
</dbReference>
<dbReference type="SMART" id="SM00209">
    <property type="entry name" value="TSP1"/>
    <property type="match status" value="21"/>
</dbReference>
<organism evidence="11 12">
    <name type="scientific">Branchiostoma floridae</name>
    <name type="common">Florida lancelet</name>
    <name type="synonym">Amphioxus</name>
    <dbReference type="NCBI Taxonomy" id="7739"/>
    <lineage>
        <taxon>Eukaryota</taxon>
        <taxon>Metazoa</taxon>
        <taxon>Chordata</taxon>
        <taxon>Cephalochordata</taxon>
        <taxon>Leptocardii</taxon>
        <taxon>Amphioxiformes</taxon>
        <taxon>Branchiostomatidae</taxon>
        <taxon>Branchiostoma</taxon>
    </lineage>
</organism>
<feature type="compositionally biased region" description="Low complexity" evidence="9">
    <location>
        <begin position="770"/>
        <end position="796"/>
    </location>
</feature>
<dbReference type="InterPro" id="IPR000884">
    <property type="entry name" value="TSP1_rpt"/>
</dbReference>
<evidence type="ECO:0000256" key="5">
    <source>
        <dbReference type="ARBA" id="ARBA00022737"/>
    </source>
</evidence>
<keyword evidence="5" id="KW-0677">Repeat</keyword>
<feature type="domain" description="VWFC" evidence="10">
    <location>
        <begin position="2791"/>
        <end position="2839"/>
    </location>
</feature>
<protein>
    <submittedName>
        <fullName evidence="12">SCO-spondin-like</fullName>
    </submittedName>
</protein>
<evidence type="ECO:0000313" key="12">
    <source>
        <dbReference type="RefSeq" id="XP_035692294.1"/>
    </source>
</evidence>
<sequence>MSSPGLGTSGPGVSTTAVLGSTSAVPGVSTAGPGLTPSTTSSPGLGTSGPGVSTTAVLGSTSAVPGVSTAGPGLTPSTTSSPGLGTSGPGVSTTAVLGSTSAVPGVSTAGPGLTPSTTSSPGLGTSGPGVSTTAVLGSTSAVPGVSTAGPGLTPSTTSSPGLGTSGPGVSTTAVLGSTSAVPGVSTAGPGLTPSTTSSPGLGTSGPGVSTTAVLGSTSAVPGVSTAGPGLTPSTTSSPGLGTSGPGVSTTAVLGSTSAVPGVSTAGPGLTPSTTSSPGLGTSGPGVSTTAVLGSTSAVPGVSTAGPGLTPSTTSSPGLGTSGPGVSTTAVLGSTSAVPGVSTAGPGLTPSTTSSPGLGTSGPGVSTTAVLGSTSAVPGVSTAGPGLTPSTTSSPGLGTSGPGVSTTAVLGSTSAVPGVSTAGPGLTPSTTSSPGLGTSGPGVSTTAVLGSTSAVPGVSTAGPGLTPSTTSSPGLGTSGPGVSTTAVLGSTSAVPGVSTAGPGLTPSTTSSPGLGTSGPGVSTTAVLGSTSAVPGVSTAGPGLTPSTTSSPGLGTSGPGVSTTAVLGSTSAVPGVSTAGPGLTPSTTSSPGLGTSGPGVSTTAVLGSTSAVPGVSTAGPGLTPSTTSSPGLGTSGPGVSTTAVLGSTSAVPGVSTAGPGLTPSTTSSPGLGTSGPGVSTTAVLGSTSAVPGVSTAGPGLTPSTTSSPGLGTSGPGVSTTAVLGSTSAVPGVSTAGPGLTPSTTSSPGLGTSGPGVSTTAVLGSTSAVPGVSTAGPGLTPSTTSSPGLGTSGPGVSTTAVLGSTSAVPGVSTAGPGLTPSTTSSPGLGTSGPGVSTTAVLGSTSAVPGVSTAGPGLTPSTTSSPGLGTSGPGVSTTAVLGSTSAVPGVSTAGPGLTPSTTSSPGLGTSGPGVSTTAVLGSTSAVPGVSTAGPGLTPSTTSSPGLGTSGPGVSTTAVLGSTSAVPGVSTAGPGLTPSTTSSPGLGTSGPGVSTTAVQGTTSAAGPGVTPFSTPMFTATVPITVTVVSYTSISGQCNSEFQFTCSNGDCVGVSLRCDGFSDCSDGSDETECVDCVYGSWGLWSACSLSCGLGTKQRDRAVIQEAGSGGIVCNENTLTDSETCYVQPCPLDGGWADWSSWTECDVSCDGGVQTRWRTCTNPTPKDGGQDCYGDWMEMNSCNTVPCELTNCPEGKMYISEADCLTFDPCPYACASLAPEAACLAVCEPGCYCEAGTVLEAGECVPVQDCRCFHGGVEYQSGQAITDENCHHCECSNGTMSCTQQECPVNCGWSAWTTWTVCDKSCGVGYQERFRSANNPVAAHGGQECTGDSHQMQPCNVFSCPAEWSDWSNWTACSSACDGGERTRTRVCIPDGLSVLDCPGNDTQTMPCNTDSCGETCAEDKVYKECDPCPHSCTDLQDGVQCIQDECLPGCYCPDGQALQDGQCVSEANCRCRLPLISGGSMEIESGTTVVKDCTNCTCDSGRLLCEPGGCPVDGGWTVWTPWTVCSKQCVDDLGTVGSRSRFRNCTNPPPQHGGETCGGMGEEREDCNTHRCPVDGQWGAWSPWSSCSQTCSGGSRIQHRVCDSPASAYGGEPCPGPASQTMECGEPCSECPAGMVYLTEDECGTTCPRTCAELSSQVMCTSSCQAGCHCADGKVLQDGECVDPPQCRCTYQTQEVPPGAVLPYNECNNCTCVNGNMECDTAPCPVDCGWCPWSTWGECSKTCGAGVQSRYRSGDNPPPQNGGKMCEGPATDIDPCNTQPCEVSLVGWSAWTNWTLCTATCGNGLQYRYRECPEGEICDGDAMEETVCYAGICVYHGNWGAWSTWTTCSASCGTGFTARQRECNNPAPSNGGNFCEGSATEGVQCNMGSCNAHLCENITGSVYDDCGPACPRLCEDMSACVWSCQPGCYCPSGLVLNENRTACVDASACSCLDLETDTRHPPDSVITKDCNQCVCKNGQFSCTGEQCEVPGGWCYWGAWSMASCQGSCDSMQTRQRVCACPAPISQEGMCADVHSLEEGYGLQQENAPCEPYNPCPVDGNWTEWSVWSGCEQCMAGSEFRTRSCANPPPQHGGEECTGNHTMSRPCQVDTELCGPECSPGLVLHTCHTGSLTCLDLKDSNELTENHTCTAACTCPGEQLLHNGTCVDIGDCPCTYREDELPGYMPVPGAELHLLTLTAEETISLSCNNCTCTAGKMVCTTAVCEVDGNWSLWSTWSVCSVPCGGGAQYRHRSCDNPAPANGGQACAGLDQESQSCNEQLCTGGNETVAPGWSSWSSWSACTASCDGGQKTRARACTSPAPQDGEDFCEGGTEGGIETVLCNTQQCPCLACVCEFDPAAEFGDGSVTGSLTDGTEVSAGHDVPSGSSLAVQCNLCVCQDGVFTCTQDLCKVDGGVSEWSGWSNCSLPCGGLGTRTRTRDCSNPAPENGGLDCTAALTETVYCQTPACPVAGSWSEWSSWGSCSATCGGGSRQRQRTCTNPAPLHGGTDCQGVSTQTQECNLQECDTVCSGGKQYTTMCSSCPHTCAEQAGTAECVEPETCEPGCRCPQGLYEQAGQCVSPVVCRCEGDAGAMVEPGQVVTQNCSTCVCLNGMLNCTDDPSCFVTPGWSGWEVWTPCSKSCIQGVAEFGSSVRSRRRYCTDPPPSAGQDSCVGDDLEEQICNVPECPLVGGWTEWSQWSACTVTCGAGTSLRYRNCTNPPPSLPDLTCEGSAVQTTTCMAESDCEGCPAGQVYHSCLPCPRTCLDKQNHVECVQQECVPGCGCPSGQLLSGDSCVEEDSCPCSHVDPADSGASPVLYSDGDVVSISCNNCTCTAGHFSCSNLVCDVDCTWNAWSTWSACSKSCGVGERSRHRTYNPAQGSGAQCASLWYTTETQDCNTHACSVNGEWGQWSAWTPCDASCDGGSSYRSRACDNPPPKNGGNDCEGEHSELTLCNTDPCDGTCPDGLVYDTCATTCGHRCSDFHQDVACVDAEECTPGCGCPQGWYLQNGECVLRSQCECVDSQGQQWAPGSTQIQGCNNCTCADGQVTCGTDSCPVDCVWSAWSSWTACTATCGPATMTRYRSDNNPPASSGGAACEGISLETQSCELPLCPAVCYGPNGEVTQVGETYQPHPCTECQCTANDWNCQVIPCSQAGSWSAWLEWSECPVTCGSGQQSRVRACSDPAPLYGGADCEGNNMEMRPCGQQACHVPEQCSLQTEVRNLTRGECVAPGVEVQFCSGACPSYTDIVFTEPYVVTVCECCSYVLDALQPTQFVTMTCQGSGEDSLVLPRIASCNCASEHCPDK</sequence>
<proteinExistence type="predicted"/>
<feature type="compositionally biased region" description="Low complexity" evidence="9">
    <location>
        <begin position="458"/>
        <end position="484"/>
    </location>
</feature>
<feature type="domain" description="VWFC" evidence="10">
    <location>
        <begin position="1449"/>
        <end position="1507"/>
    </location>
</feature>
<feature type="compositionally biased region" description="Low complexity" evidence="9">
    <location>
        <begin position="29"/>
        <end position="55"/>
    </location>
</feature>
<feature type="compositionally biased region" description="Low complexity" evidence="9">
    <location>
        <begin position="614"/>
        <end position="640"/>
    </location>
</feature>
<dbReference type="SUPFAM" id="SSF57603">
    <property type="entry name" value="FnI-like domain"/>
    <property type="match status" value="1"/>
</dbReference>
<feature type="compositionally biased region" description="Low complexity" evidence="9">
    <location>
        <begin position="731"/>
        <end position="757"/>
    </location>
</feature>
<feature type="compositionally biased region" description="Low complexity" evidence="9">
    <location>
        <begin position="926"/>
        <end position="952"/>
    </location>
</feature>
<feature type="domain" description="VWFC" evidence="10">
    <location>
        <begin position="1667"/>
        <end position="1721"/>
    </location>
</feature>
<dbReference type="Gene3D" id="2.10.25.10">
    <property type="entry name" value="Laminin"/>
    <property type="match status" value="7"/>
</dbReference>
<feature type="region of interest" description="Disordered" evidence="9">
    <location>
        <begin position="24"/>
        <end position="1002"/>
    </location>
</feature>
<dbReference type="InterPro" id="IPR044004">
    <property type="entry name" value="TSP1_spondin_dom"/>
</dbReference>
<dbReference type="FunFam" id="2.20.100.10:FF:000080">
    <property type="entry name" value="SCO-spondin"/>
    <property type="match status" value="1"/>
</dbReference>
<feature type="compositionally biased region" description="Low complexity" evidence="9">
    <location>
        <begin position="692"/>
        <end position="718"/>
    </location>
</feature>
<dbReference type="GeneID" id="118426846"/>
<dbReference type="PANTHER" id="PTHR22906">
    <property type="entry name" value="PROPERDIN"/>
    <property type="match status" value="1"/>
</dbReference>
<feature type="domain" description="VWFC" evidence="10">
    <location>
        <begin position="2995"/>
        <end position="3049"/>
    </location>
</feature>
<comment type="subcellular location">
    <subcellularLocation>
        <location evidence="1">Secreted</location>
    </subcellularLocation>
</comment>
<dbReference type="InterPro" id="IPR052065">
    <property type="entry name" value="Compl_asym_regulator"/>
</dbReference>
<feature type="compositionally biased region" description="Low complexity" evidence="9">
    <location>
        <begin position="263"/>
        <end position="289"/>
    </location>
</feature>
<evidence type="ECO:0000259" key="10">
    <source>
        <dbReference type="SMART" id="SM00215"/>
    </source>
</evidence>